<sequence length="302" mass="35354">MYSITNNKKPIIFSDVDGTIYKKFDLKENTVKDIQFAIKNDADFNICTGNPVRERMLELAEKLDVKYLLCSSGGQIYDVKKQQHLKSWYIDYKFLKDLIDVANRLNLQMIFWDDDNYFYLKDSPNLNNEILNYHFISKEKQETIPKKYSNELINPIKIEIYSQQPINECNISNKVNEIYKEIEFLNDDIEIIVTHCNIEINAKNINKGSAIKWLIENEYNDLDVKLEDVMTIGDSNNDIPMLQLTNYSYAMANSTEKPLKIAKLFTSDVVQNGLGEAILDYLYRLKNIARKHMLHEFLEGEK</sequence>
<dbReference type="EMBL" id="CP143578">
    <property type="protein sequence ID" value="WVN21649.1"/>
    <property type="molecule type" value="Genomic_DNA"/>
</dbReference>
<dbReference type="SUPFAM" id="SSF56784">
    <property type="entry name" value="HAD-like"/>
    <property type="match status" value="1"/>
</dbReference>
<dbReference type="InterPro" id="IPR036412">
    <property type="entry name" value="HAD-like_sf"/>
</dbReference>
<evidence type="ECO:0000313" key="3">
    <source>
        <dbReference type="Proteomes" id="UP001431935"/>
    </source>
</evidence>
<comment type="cofactor">
    <cofactor evidence="1">
        <name>Mg(2+)</name>
        <dbReference type="ChEBI" id="CHEBI:18420"/>
    </cofactor>
</comment>
<name>A0ABZ2AHP2_9BACT</name>
<keyword evidence="3" id="KW-1185">Reference proteome</keyword>
<dbReference type="Pfam" id="PF08282">
    <property type="entry name" value="Hydrolase_3"/>
    <property type="match status" value="1"/>
</dbReference>
<organism evidence="2 3">
    <name type="scientific">Metamycoplasma gateae</name>
    <dbReference type="NCBI Taxonomy" id="35769"/>
    <lineage>
        <taxon>Bacteria</taxon>
        <taxon>Bacillati</taxon>
        <taxon>Mycoplasmatota</taxon>
        <taxon>Mycoplasmoidales</taxon>
        <taxon>Metamycoplasmataceae</taxon>
        <taxon>Metamycoplasma</taxon>
    </lineage>
</organism>
<protein>
    <submittedName>
        <fullName evidence="2">HAD-IIB family hydrolase</fullName>
    </submittedName>
</protein>
<accession>A0ABZ2AHP2</accession>
<dbReference type="Gene3D" id="3.40.50.1000">
    <property type="entry name" value="HAD superfamily/HAD-like"/>
    <property type="match status" value="1"/>
</dbReference>
<dbReference type="InterPro" id="IPR006379">
    <property type="entry name" value="HAD-SF_hydro_IIB"/>
</dbReference>
<dbReference type="NCBIfam" id="TIGR01484">
    <property type="entry name" value="HAD-SF-IIB"/>
    <property type="match status" value="1"/>
</dbReference>
<dbReference type="RefSeq" id="WP_330463680.1">
    <property type="nucleotide sequence ID" value="NZ_CP143578.1"/>
</dbReference>
<dbReference type="PANTHER" id="PTHR10000:SF8">
    <property type="entry name" value="HAD SUPERFAMILY HYDROLASE-LIKE, TYPE 3"/>
    <property type="match status" value="1"/>
</dbReference>
<evidence type="ECO:0000313" key="2">
    <source>
        <dbReference type="EMBL" id="WVN21649.1"/>
    </source>
</evidence>
<dbReference type="InterPro" id="IPR023214">
    <property type="entry name" value="HAD_sf"/>
</dbReference>
<dbReference type="Proteomes" id="UP001431935">
    <property type="component" value="Chromosome"/>
</dbReference>
<gene>
    <name evidence="2" type="ORF">V2E26_01505</name>
</gene>
<keyword evidence="2" id="KW-0378">Hydrolase</keyword>
<proteinExistence type="predicted"/>
<evidence type="ECO:0000256" key="1">
    <source>
        <dbReference type="ARBA" id="ARBA00001946"/>
    </source>
</evidence>
<dbReference type="GO" id="GO:0016787">
    <property type="term" value="F:hydrolase activity"/>
    <property type="evidence" value="ECO:0007669"/>
    <property type="project" value="UniProtKB-KW"/>
</dbReference>
<dbReference type="PANTHER" id="PTHR10000">
    <property type="entry name" value="PHOSPHOSERINE PHOSPHATASE"/>
    <property type="match status" value="1"/>
</dbReference>
<reference evidence="2" key="1">
    <citation type="submission" date="2024-01" db="EMBL/GenBank/DDBJ databases">
        <title>Complete genome sequence of Mycoplasma gateae strain 3700.</title>
        <authorList>
            <person name="Spergser J."/>
        </authorList>
    </citation>
    <scope>NUCLEOTIDE SEQUENCE [LARGE SCALE GENOMIC DNA]</scope>
    <source>
        <strain evidence="2">3700</strain>
    </source>
</reference>
<dbReference type="Gene3D" id="3.30.1240.10">
    <property type="match status" value="1"/>
</dbReference>